<accession>A0ABU5DUZ8</accession>
<evidence type="ECO:0000256" key="2">
    <source>
        <dbReference type="SAM" id="MobiDB-lite"/>
    </source>
</evidence>
<feature type="region of interest" description="Disordered" evidence="2">
    <location>
        <begin position="124"/>
        <end position="188"/>
    </location>
</feature>
<comment type="caution">
    <text evidence="4">The sequence shown here is derived from an EMBL/GenBank/DDBJ whole genome shotgun (WGS) entry which is preliminary data.</text>
</comment>
<evidence type="ECO:0000313" key="5">
    <source>
        <dbReference type="Proteomes" id="UP001271769"/>
    </source>
</evidence>
<evidence type="ECO:0000313" key="4">
    <source>
        <dbReference type="EMBL" id="MDY0871136.1"/>
    </source>
</evidence>
<keyword evidence="3" id="KW-0472">Membrane</keyword>
<organism evidence="4 5">
    <name type="scientific">Dongia rigui</name>
    <dbReference type="NCBI Taxonomy" id="940149"/>
    <lineage>
        <taxon>Bacteria</taxon>
        <taxon>Pseudomonadati</taxon>
        <taxon>Pseudomonadota</taxon>
        <taxon>Alphaproteobacteria</taxon>
        <taxon>Rhodospirillales</taxon>
        <taxon>Dongiaceae</taxon>
        <taxon>Dongia</taxon>
    </lineage>
</organism>
<evidence type="ECO:0008006" key="6">
    <source>
        <dbReference type="Google" id="ProtNLM"/>
    </source>
</evidence>
<dbReference type="Proteomes" id="UP001271769">
    <property type="component" value="Unassembled WGS sequence"/>
</dbReference>
<reference evidence="4 5" key="1">
    <citation type="journal article" date="2013" name="Antonie Van Leeuwenhoek">
        <title>Dongia rigui sp. nov., isolated from freshwater of a large wetland in Korea.</title>
        <authorList>
            <person name="Baik K.S."/>
            <person name="Hwang Y.M."/>
            <person name="Choi J.S."/>
            <person name="Kwon J."/>
            <person name="Seong C.N."/>
        </authorList>
    </citation>
    <scope>NUCLEOTIDE SEQUENCE [LARGE SCALE GENOMIC DNA]</scope>
    <source>
        <strain evidence="4 5">04SU4-P</strain>
    </source>
</reference>
<feature type="transmembrane region" description="Helical" evidence="3">
    <location>
        <begin position="6"/>
        <end position="27"/>
    </location>
</feature>
<proteinExistence type="predicted"/>
<name>A0ABU5DUZ8_9PROT</name>
<evidence type="ECO:0000256" key="1">
    <source>
        <dbReference type="SAM" id="Coils"/>
    </source>
</evidence>
<keyword evidence="3" id="KW-1133">Transmembrane helix</keyword>
<gene>
    <name evidence="4" type="ORF">SMD31_04360</name>
</gene>
<keyword evidence="5" id="KW-1185">Reference proteome</keyword>
<keyword evidence="3" id="KW-0812">Transmembrane</keyword>
<dbReference type="RefSeq" id="WP_320499503.1">
    <property type="nucleotide sequence ID" value="NZ_JAXCLX010000001.1"/>
</dbReference>
<sequence>MIRIGTIVWFVVLALLGVGLFQVKYAVQAKERELRKVNRQIAADRDAMRVLEAEWSYLNDPVRLADLTRRHTDLTPVMASQIATFDSLAPRPADAPEAAPALPPIAAAPQADVVATPVAAKSIEPAPAAENDPVFSTSSAKAAEPAAAEEDDATIRAILQDMQSNQGTDAQPEAGKGKTEPANETGVE</sequence>
<evidence type="ECO:0000256" key="3">
    <source>
        <dbReference type="SAM" id="Phobius"/>
    </source>
</evidence>
<keyword evidence="1" id="KW-0175">Coiled coil</keyword>
<feature type="coiled-coil region" evidence="1">
    <location>
        <begin position="27"/>
        <end position="54"/>
    </location>
</feature>
<dbReference type="EMBL" id="JAXCLX010000001">
    <property type="protein sequence ID" value="MDY0871136.1"/>
    <property type="molecule type" value="Genomic_DNA"/>
</dbReference>
<protein>
    <recommendedName>
        <fullName evidence="6">Cell division protein FtsL</fullName>
    </recommendedName>
</protein>